<feature type="transmembrane region" description="Helical" evidence="1">
    <location>
        <begin position="109"/>
        <end position="127"/>
    </location>
</feature>
<feature type="transmembrane region" description="Helical" evidence="1">
    <location>
        <begin position="147"/>
        <end position="176"/>
    </location>
</feature>
<name>A0A9D2ATY5_9FIRM</name>
<evidence type="ECO:0000313" key="3">
    <source>
        <dbReference type="Proteomes" id="UP000824243"/>
    </source>
</evidence>
<dbReference type="Proteomes" id="UP000824243">
    <property type="component" value="Unassembled WGS sequence"/>
</dbReference>
<proteinExistence type="predicted"/>
<comment type="caution">
    <text evidence="2">The sequence shown here is derived from an EMBL/GenBank/DDBJ whole genome shotgun (WGS) entry which is preliminary data.</text>
</comment>
<accession>A0A9D2ATY5</accession>
<dbReference type="EMBL" id="DXFA01000144">
    <property type="protein sequence ID" value="HIX49029.1"/>
    <property type="molecule type" value="Genomic_DNA"/>
</dbReference>
<keyword evidence="1" id="KW-1133">Transmembrane helix</keyword>
<sequence>MLGKLIKYDLRASAKIFILLHAAFLLVCAAARLLVMDRLDFHAPAETLIAPITVMLVLGTFLISALSLCTSLLITFRFYRNLFSREGYLSWTLPVSGTTHLWAKIISGYLLAALDMIIIYAGILLLVTGRNVTAAYQPVAPEMAEAIGMPLSSFGLCVFIFCVIGGISSVLLIYFSICVGQLFPAHRVLCAIAAYFITSFVIQIAVLVIMAALGMLDYGTGTDTLADEMFSLLVPNTIFALLLCIAQYAAVHYIMNKKINLI</sequence>
<dbReference type="AlphaFoldDB" id="A0A9D2ATY5"/>
<feature type="transmembrane region" description="Helical" evidence="1">
    <location>
        <begin position="233"/>
        <end position="255"/>
    </location>
</feature>
<organism evidence="2 3">
    <name type="scientific">Candidatus Mediterraneibacter caccavium</name>
    <dbReference type="NCBI Taxonomy" id="2838661"/>
    <lineage>
        <taxon>Bacteria</taxon>
        <taxon>Bacillati</taxon>
        <taxon>Bacillota</taxon>
        <taxon>Clostridia</taxon>
        <taxon>Lachnospirales</taxon>
        <taxon>Lachnospiraceae</taxon>
        <taxon>Mediterraneibacter</taxon>
    </lineage>
</organism>
<feature type="transmembrane region" description="Helical" evidence="1">
    <location>
        <begin position="12"/>
        <end position="36"/>
    </location>
</feature>
<protein>
    <submittedName>
        <fullName evidence="2">Uncharacterized protein</fullName>
    </submittedName>
</protein>
<feature type="transmembrane region" description="Helical" evidence="1">
    <location>
        <begin position="48"/>
        <end position="76"/>
    </location>
</feature>
<keyword evidence="1" id="KW-0812">Transmembrane</keyword>
<keyword evidence="1" id="KW-0472">Membrane</keyword>
<reference evidence="2" key="2">
    <citation type="submission" date="2021-04" db="EMBL/GenBank/DDBJ databases">
        <authorList>
            <person name="Gilroy R."/>
        </authorList>
    </citation>
    <scope>NUCLEOTIDE SEQUENCE</scope>
    <source>
        <strain evidence="2">ChiSjej5B23-15282</strain>
    </source>
</reference>
<gene>
    <name evidence="2" type="ORF">H9981_08490</name>
</gene>
<evidence type="ECO:0000313" key="2">
    <source>
        <dbReference type="EMBL" id="HIX49029.1"/>
    </source>
</evidence>
<feature type="transmembrane region" description="Helical" evidence="1">
    <location>
        <begin position="188"/>
        <end position="213"/>
    </location>
</feature>
<evidence type="ECO:0000256" key="1">
    <source>
        <dbReference type="SAM" id="Phobius"/>
    </source>
</evidence>
<reference evidence="2" key="1">
    <citation type="journal article" date="2021" name="PeerJ">
        <title>Extensive microbial diversity within the chicken gut microbiome revealed by metagenomics and culture.</title>
        <authorList>
            <person name="Gilroy R."/>
            <person name="Ravi A."/>
            <person name="Getino M."/>
            <person name="Pursley I."/>
            <person name="Horton D.L."/>
            <person name="Alikhan N.F."/>
            <person name="Baker D."/>
            <person name="Gharbi K."/>
            <person name="Hall N."/>
            <person name="Watson M."/>
            <person name="Adriaenssens E.M."/>
            <person name="Foster-Nyarko E."/>
            <person name="Jarju S."/>
            <person name="Secka A."/>
            <person name="Antonio M."/>
            <person name="Oren A."/>
            <person name="Chaudhuri R.R."/>
            <person name="La Ragione R."/>
            <person name="Hildebrand F."/>
            <person name="Pallen M.J."/>
        </authorList>
    </citation>
    <scope>NUCLEOTIDE SEQUENCE</scope>
    <source>
        <strain evidence="2">ChiSjej5B23-15282</strain>
    </source>
</reference>